<dbReference type="Gene3D" id="2.10.110.10">
    <property type="entry name" value="Cysteine Rich Protein"/>
    <property type="match status" value="4"/>
</dbReference>
<keyword evidence="10" id="KW-1185">Reference proteome</keyword>
<dbReference type="GO" id="GO:0005634">
    <property type="term" value="C:nucleus"/>
    <property type="evidence" value="ECO:0007669"/>
    <property type="project" value="UniProtKB-SubCell"/>
</dbReference>
<name>A0A0C3KWS5_9AGAM</name>
<evidence type="ECO:0000256" key="7">
    <source>
        <dbReference type="SAM" id="MobiDB-lite"/>
    </source>
</evidence>
<feature type="region of interest" description="Disordered" evidence="7">
    <location>
        <begin position="164"/>
        <end position="212"/>
    </location>
</feature>
<sequence length="849" mass="92696">MTFSAFRYRPPKFGAVLYNHPINDHQPSHSDPGPSAAIIPATDGAKGTFSGSAEPSEGGGREYTENDEQWLATSSTSTDPSLPDNSLRPHFFTSARPTLANCAACQQPLSGQTVWALGTVFHLECARCVDCGAAVTSYFSSIKGLGGKVQPLCERDYLRRLNPAQDDDLLLNSSNPPFTSTPGARPSSPRSNNSHSDDIRPTSPCTTGIISSSSPDVVTSTVSSKPLPLSAISLPPKPASPTTVCSACQQPMSGQFVRALGTVFPLDCFRCGDCNTVVASKFFPIEGPDGKQQPLCQIDYFRRLNLICAKCEQTLPGSYITACNQKFHIEHFTCSVCPTLFSAQDSYYEHNGDVYCHFHYSTRYATKCVGCGSAILKQFVEINRNTKEECWHPECYMVRKFWNVKVAPEAISNGPYLESDPNAEEGAEYNATTLKMKQAQIEDFVYRIWTHLSTFEESSAACISDMLRHVSNGMYLDAIRMAEKFILHVEVLFAAIDELETEFARAGARGMSHVREARMLCRKAVEFFTLLSRTQVQSQRMGMTQELLALVTGLAHYLKILIRIALTGGLKLKHEYSNGDALLRFLSRLQCLRMDGADPNARRQRLATINKLSEPTIADCSEGVAYGYRSLSPECAGESPFSPQAIAQAIQKGTSSVLILPTDLCTACNLTVEEDCVRLGTYQRWHSHCVKCITCGKVAAIAPAKGEDKTAAAEAAPNSTSSDNKKLSTASSARRPPANVNDFRYKQLAVEPSSASGRIPQPKVVIYCTAHATSDCRSGFSAVSRLEQYAFLLNVALRRLYLLLSQRDVLILTALPEPSSTNSDPPTNSSGDSTDIPPMESSAHLDGKL</sequence>
<dbReference type="SUPFAM" id="SSF57716">
    <property type="entry name" value="Glucocorticoid receptor-like (DNA-binding domain)"/>
    <property type="match status" value="2"/>
</dbReference>
<protein>
    <recommendedName>
        <fullName evidence="8">LIM zinc-binding domain-containing protein</fullName>
    </recommendedName>
</protein>
<dbReference type="Pfam" id="PF00412">
    <property type="entry name" value="LIM"/>
    <property type="match status" value="3"/>
</dbReference>
<reference evidence="10" key="2">
    <citation type="submission" date="2015-01" db="EMBL/GenBank/DDBJ databases">
        <title>Evolutionary Origins and Diversification of the Mycorrhizal Mutualists.</title>
        <authorList>
            <consortium name="DOE Joint Genome Institute"/>
            <consortium name="Mycorrhizal Genomics Consortium"/>
            <person name="Kohler A."/>
            <person name="Kuo A."/>
            <person name="Nagy L.G."/>
            <person name="Floudas D."/>
            <person name="Copeland A."/>
            <person name="Barry K.W."/>
            <person name="Cichocki N."/>
            <person name="Veneault-Fourrey C."/>
            <person name="LaButti K."/>
            <person name="Lindquist E.A."/>
            <person name="Lipzen A."/>
            <person name="Lundell T."/>
            <person name="Morin E."/>
            <person name="Murat C."/>
            <person name="Riley R."/>
            <person name="Ohm R."/>
            <person name="Sun H."/>
            <person name="Tunlid A."/>
            <person name="Henrissat B."/>
            <person name="Grigoriev I.V."/>
            <person name="Hibbett D.S."/>
            <person name="Martin F."/>
        </authorList>
    </citation>
    <scope>NUCLEOTIDE SEQUENCE [LARGE SCALE GENOMIC DNA]</scope>
    <source>
        <strain evidence="10">MUT 4182</strain>
    </source>
</reference>
<feature type="domain" description="LIM zinc-binding" evidence="8">
    <location>
        <begin position="306"/>
        <end position="366"/>
    </location>
</feature>
<accession>A0A0C3KWS5</accession>
<dbReference type="GO" id="GO:0005737">
    <property type="term" value="C:cytoplasm"/>
    <property type="evidence" value="ECO:0007669"/>
    <property type="project" value="TreeGrafter"/>
</dbReference>
<dbReference type="OrthoDB" id="20689at2759"/>
<keyword evidence="3" id="KW-0677">Repeat</keyword>
<feature type="region of interest" description="Disordered" evidence="7">
    <location>
        <begin position="816"/>
        <end position="849"/>
    </location>
</feature>
<dbReference type="STRING" id="1051891.A0A0C3KWS5"/>
<feature type="domain" description="LIM zinc-binding" evidence="8">
    <location>
        <begin position="100"/>
        <end position="163"/>
    </location>
</feature>
<dbReference type="PROSITE" id="PS00478">
    <property type="entry name" value="LIM_DOMAIN_1"/>
    <property type="match status" value="1"/>
</dbReference>
<dbReference type="HOGENOM" id="CLU_335928_0_0_1"/>
<dbReference type="Proteomes" id="UP000054248">
    <property type="component" value="Unassembled WGS sequence"/>
</dbReference>
<keyword evidence="6" id="KW-0440">LIM domain</keyword>
<comment type="subcellular location">
    <subcellularLocation>
        <location evidence="1">Nucleus</location>
    </subcellularLocation>
</comment>
<feature type="compositionally biased region" description="Low complexity" evidence="7">
    <location>
        <begin position="816"/>
        <end position="830"/>
    </location>
</feature>
<dbReference type="EMBL" id="KN823034">
    <property type="protein sequence ID" value="KIO25868.1"/>
    <property type="molecule type" value="Genomic_DNA"/>
</dbReference>
<dbReference type="InterPro" id="IPR001781">
    <property type="entry name" value="Znf_LIM"/>
</dbReference>
<feature type="compositionally biased region" description="Polar residues" evidence="7">
    <location>
        <begin position="717"/>
        <end position="732"/>
    </location>
</feature>
<feature type="region of interest" description="Disordered" evidence="7">
    <location>
        <begin position="24"/>
        <end position="64"/>
    </location>
</feature>
<dbReference type="PROSITE" id="PS50023">
    <property type="entry name" value="LIM_DOMAIN_2"/>
    <property type="match status" value="2"/>
</dbReference>
<dbReference type="GO" id="GO:0030036">
    <property type="term" value="P:actin cytoskeleton organization"/>
    <property type="evidence" value="ECO:0007669"/>
    <property type="project" value="TreeGrafter"/>
</dbReference>
<dbReference type="SMART" id="SM00132">
    <property type="entry name" value="LIM"/>
    <property type="match status" value="4"/>
</dbReference>
<gene>
    <name evidence="9" type="ORF">M407DRAFT_24824</name>
</gene>
<evidence type="ECO:0000256" key="1">
    <source>
        <dbReference type="ARBA" id="ARBA00004123"/>
    </source>
</evidence>
<organism evidence="9 10">
    <name type="scientific">Tulasnella calospora MUT 4182</name>
    <dbReference type="NCBI Taxonomy" id="1051891"/>
    <lineage>
        <taxon>Eukaryota</taxon>
        <taxon>Fungi</taxon>
        <taxon>Dikarya</taxon>
        <taxon>Basidiomycota</taxon>
        <taxon>Agaricomycotina</taxon>
        <taxon>Agaricomycetes</taxon>
        <taxon>Cantharellales</taxon>
        <taxon>Tulasnellaceae</taxon>
        <taxon>Tulasnella</taxon>
    </lineage>
</organism>
<dbReference type="CDD" id="cd09391">
    <property type="entry name" value="LIM1_Lrg1p_like"/>
    <property type="match status" value="1"/>
</dbReference>
<proteinExistence type="predicted"/>
<evidence type="ECO:0000259" key="8">
    <source>
        <dbReference type="PROSITE" id="PS50023"/>
    </source>
</evidence>
<keyword evidence="4 6" id="KW-0862">Zinc</keyword>
<dbReference type="GO" id="GO:0030695">
    <property type="term" value="F:GTPase regulator activity"/>
    <property type="evidence" value="ECO:0007669"/>
    <property type="project" value="UniProtKB-ARBA"/>
</dbReference>
<dbReference type="PANTHER" id="PTHR24215:SF10">
    <property type="entry name" value="RHO-GTPASE-ACTIVATING PROTEIN LRG1"/>
    <property type="match status" value="1"/>
</dbReference>
<feature type="region of interest" description="Disordered" evidence="7">
    <location>
        <begin position="712"/>
        <end position="738"/>
    </location>
</feature>
<evidence type="ECO:0000256" key="6">
    <source>
        <dbReference type="PROSITE-ProRule" id="PRU00125"/>
    </source>
</evidence>
<feature type="compositionally biased region" description="Polar residues" evidence="7">
    <location>
        <begin position="171"/>
        <end position="182"/>
    </location>
</feature>
<dbReference type="CDD" id="cd09392">
    <property type="entry name" value="LIM2_Lrg1p_like"/>
    <property type="match status" value="1"/>
</dbReference>
<dbReference type="GO" id="GO:0046872">
    <property type="term" value="F:metal ion binding"/>
    <property type="evidence" value="ECO:0007669"/>
    <property type="project" value="UniProtKB-KW"/>
</dbReference>
<evidence type="ECO:0000313" key="9">
    <source>
        <dbReference type="EMBL" id="KIO25868.1"/>
    </source>
</evidence>
<dbReference type="AlphaFoldDB" id="A0A0C3KWS5"/>
<dbReference type="PANTHER" id="PTHR24215">
    <property type="entry name" value="RHO-GTPASE-ACTIVATING PROTEIN LRG1"/>
    <property type="match status" value="1"/>
</dbReference>
<reference evidence="9 10" key="1">
    <citation type="submission" date="2014-04" db="EMBL/GenBank/DDBJ databases">
        <authorList>
            <consortium name="DOE Joint Genome Institute"/>
            <person name="Kuo A."/>
            <person name="Girlanda M."/>
            <person name="Perotto S."/>
            <person name="Kohler A."/>
            <person name="Nagy L.G."/>
            <person name="Floudas D."/>
            <person name="Copeland A."/>
            <person name="Barry K.W."/>
            <person name="Cichocki N."/>
            <person name="Veneault-Fourrey C."/>
            <person name="LaButti K."/>
            <person name="Lindquist E.A."/>
            <person name="Lipzen A."/>
            <person name="Lundell T."/>
            <person name="Morin E."/>
            <person name="Murat C."/>
            <person name="Sun H."/>
            <person name="Tunlid A."/>
            <person name="Henrissat B."/>
            <person name="Grigoriev I.V."/>
            <person name="Hibbett D.S."/>
            <person name="Martin F."/>
            <person name="Nordberg H.P."/>
            <person name="Cantor M.N."/>
            <person name="Hua S.X."/>
        </authorList>
    </citation>
    <scope>NUCLEOTIDE SEQUENCE [LARGE SCALE GENOMIC DNA]</scope>
    <source>
        <strain evidence="9 10">MUT 4182</strain>
    </source>
</reference>
<keyword evidence="5" id="KW-0539">Nucleus</keyword>
<evidence type="ECO:0000256" key="5">
    <source>
        <dbReference type="ARBA" id="ARBA00023242"/>
    </source>
</evidence>
<evidence type="ECO:0000256" key="2">
    <source>
        <dbReference type="ARBA" id="ARBA00022723"/>
    </source>
</evidence>
<evidence type="ECO:0000313" key="10">
    <source>
        <dbReference type="Proteomes" id="UP000054248"/>
    </source>
</evidence>
<keyword evidence="2 6" id="KW-0479">Metal-binding</keyword>
<evidence type="ECO:0000256" key="4">
    <source>
        <dbReference type="ARBA" id="ARBA00022833"/>
    </source>
</evidence>
<evidence type="ECO:0000256" key="3">
    <source>
        <dbReference type="ARBA" id="ARBA00022737"/>
    </source>
</evidence>
<feature type="compositionally biased region" description="Low complexity" evidence="7">
    <location>
        <begin position="185"/>
        <end position="194"/>
    </location>
</feature>